<reference evidence="2 3" key="1">
    <citation type="submission" date="2022-05" db="EMBL/GenBank/DDBJ databases">
        <authorList>
            <consortium name="Genoscope - CEA"/>
            <person name="William W."/>
        </authorList>
    </citation>
    <scope>NUCLEOTIDE SEQUENCE [LARGE SCALE GENOMIC DNA]</scope>
</reference>
<gene>
    <name evidence="2" type="ORF">PLOB_00019633</name>
</gene>
<evidence type="ECO:0000313" key="3">
    <source>
        <dbReference type="Proteomes" id="UP001159405"/>
    </source>
</evidence>
<proteinExistence type="predicted"/>
<dbReference type="SUPFAM" id="SSF111384">
    <property type="entry name" value="OmpH-like"/>
    <property type="match status" value="1"/>
</dbReference>
<keyword evidence="3" id="KW-1185">Reference proteome</keyword>
<feature type="region of interest" description="Disordered" evidence="1">
    <location>
        <begin position="40"/>
        <end position="72"/>
    </location>
</feature>
<evidence type="ECO:0000256" key="1">
    <source>
        <dbReference type="SAM" id="MobiDB-lite"/>
    </source>
</evidence>
<name>A0ABN8NIF3_9CNID</name>
<sequence length="131" mass="15347">MDTPIGHKDKRPRVELSSEEELEIRTCLAAIEMEEKKKEIKEKENELREKEEELKQKERKSEIEEKEKELKEKEEKLKQKAKEIKKDHNGSQTVLNLSKSFSFLIQSSKPFHIFGAAAVNDMSPRVPLNLE</sequence>
<dbReference type="EMBL" id="CALNXK010000023">
    <property type="protein sequence ID" value="CAH3110645.1"/>
    <property type="molecule type" value="Genomic_DNA"/>
</dbReference>
<organism evidence="2 3">
    <name type="scientific">Porites lobata</name>
    <dbReference type="NCBI Taxonomy" id="104759"/>
    <lineage>
        <taxon>Eukaryota</taxon>
        <taxon>Metazoa</taxon>
        <taxon>Cnidaria</taxon>
        <taxon>Anthozoa</taxon>
        <taxon>Hexacorallia</taxon>
        <taxon>Scleractinia</taxon>
        <taxon>Fungiina</taxon>
        <taxon>Poritidae</taxon>
        <taxon>Porites</taxon>
    </lineage>
</organism>
<evidence type="ECO:0000313" key="2">
    <source>
        <dbReference type="EMBL" id="CAH3110645.1"/>
    </source>
</evidence>
<accession>A0ABN8NIF3</accession>
<feature type="non-terminal residue" evidence="2">
    <location>
        <position position="131"/>
    </location>
</feature>
<dbReference type="Proteomes" id="UP001159405">
    <property type="component" value="Unassembled WGS sequence"/>
</dbReference>
<comment type="caution">
    <text evidence="2">The sequence shown here is derived from an EMBL/GenBank/DDBJ whole genome shotgun (WGS) entry which is preliminary data.</text>
</comment>
<protein>
    <submittedName>
        <fullName evidence="2">Uncharacterized protein</fullName>
    </submittedName>
</protein>
<dbReference type="InterPro" id="IPR024930">
    <property type="entry name" value="Skp_dom_sf"/>
</dbReference>